<sequence>MRLSSKVHDGDLLLKCCRHGMKLKKTILPGIGCGPRKCSQICKEYFVGIGIGDLYLIVLLLMKRAETRPVEGGAVSLEACRLSVKHLYVETMRNRFYFTFLTRPQFHDCEDDTEPRALSRENEACR</sequence>
<dbReference type="Proteomes" id="UP000593571">
    <property type="component" value="Unassembled WGS sequence"/>
</dbReference>
<dbReference type="AlphaFoldDB" id="A0A7J8CIM0"/>
<comment type="caution">
    <text evidence="1">The sequence shown here is derived from an EMBL/GenBank/DDBJ whole genome shotgun (WGS) entry which is preliminary data.</text>
</comment>
<name>A0A7J8CIM0_ROUAE</name>
<proteinExistence type="predicted"/>
<evidence type="ECO:0000313" key="1">
    <source>
        <dbReference type="EMBL" id="KAF6410744.1"/>
    </source>
</evidence>
<reference evidence="1 2" key="1">
    <citation type="journal article" date="2020" name="Nature">
        <title>Six reference-quality genomes reveal evolution of bat adaptations.</title>
        <authorList>
            <person name="Jebb D."/>
            <person name="Huang Z."/>
            <person name="Pippel M."/>
            <person name="Hughes G.M."/>
            <person name="Lavrichenko K."/>
            <person name="Devanna P."/>
            <person name="Winkler S."/>
            <person name="Jermiin L.S."/>
            <person name="Skirmuntt E.C."/>
            <person name="Katzourakis A."/>
            <person name="Burkitt-Gray L."/>
            <person name="Ray D.A."/>
            <person name="Sullivan K.A.M."/>
            <person name="Roscito J.G."/>
            <person name="Kirilenko B.M."/>
            <person name="Davalos L.M."/>
            <person name="Corthals A.P."/>
            <person name="Power M.L."/>
            <person name="Jones G."/>
            <person name="Ransome R.D."/>
            <person name="Dechmann D.K.N."/>
            <person name="Locatelli A.G."/>
            <person name="Puechmaille S.J."/>
            <person name="Fedrigo O."/>
            <person name="Jarvis E.D."/>
            <person name="Hiller M."/>
            <person name="Vernes S.C."/>
            <person name="Myers E.W."/>
            <person name="Teeling E.C."/>
        </authorList>
    </citation>
    <scope>NUCLEOTIDE SEQUENCE [LARGE SCALE GENOMIC DNA]</scope>
    <source>
        <strain evidence="1">MRouAeg1</strain>
        <tissue evidence="1">Muscle</tissue>
    </source>
</reference>
<protein>
    <submittedName>
        <fullName evidence="1">Uncharacterized protein</fullName>
    </submittedName>
</protein>
<dbReference type="EMBL" id="JACASE010000014">
    <property type="protein sequence ID" value="KAF6410744.1"/>
    <property type="molecule type" value="Genomic_DNA"/>
</dbReference>
<keyword evidence="2" id="KW-1185">Reference proteome</keyword>
<organism evidence="1 2">
    <name type="scientific">Rousettus aegyptiacus</name>
    <name type="common">Egyptian fruit bat</name>
    <name type="synonym">Pteropus aegyptiacus</name>
    <dbReference type="NCBI Taxonomy" id="9407"/>
    <lineage>
        <taxon>Eukaryota</taxon>
        <taxon>Metazoa</taxon>
        <taxon>Chordata</taxon>
        <taxon>Craniata</taxon>
        <taxon>Vertebrata</taxon>
        <taxon>Euteleostomi</taxon>
        <taxon>Mammalia</taxon>
        <taxon>Eutheria</taxon>
        <taxon>Laurasiatheria</taxon>
        <taxon>Chiroptera</taxon>
        <taxon>Yinpterochiroptera</taxon>
        <taxon>Pteropodoidea</taxon>
        <taxon>Pteropodidae</taxon>
        <taxon>Rousettinae</taxon>
        <taxon>Rousettus</taxon>
    </lineage>
</organism>
<evidence type="ECO:0000313" key="2">
    <source>
        <dbReference type="Proteomes" id="UP000593571"/>
    </source>
</evidence>
<gene>
    <name evidence="1" type="ORF">HJG63_009185</name>
</gene>
<accession>A0A7J8CIM0</accession>